<feature type="compositionally biased region" description="Polar residues" evidence="1">
    <location>
        <begin position="579"/>
        <end position="593"/>
    </location>
</feature>
<keyword evidence="4" id="KW-1185">Reference proteome</keyword>
<dbReference type="PANTHER" id="PTHR37577:SF1">
    <property type="entry name" value="INTEGRAL MEMBRANE PROTEIN"/>
    <property type="match status" value="1"/>
</dbReference>
<feature type="region of interest" description="Disordered" evidence="1">
    <location>
        <begin position="436"/>
        <end position="543"/>
    </location>
</feature>
<keyword evidence="2" id="KW-0812">Transmembrane</keyword>
<dbReference type="EMBL" id="MU864480">
    <property type="protein sequence ID" value="KAK4184630.1"/>
    <property type="molecule type" value="Genomic_DNA"/>
</dbReference>
<evidence type="ECO:0000256" key="1">
    <source>
        <dbReference type="SAM" id="MobiDB-lite"/>
    </source>
</evidence>
<feature type="transmembrane region" description="Helical" evidence="2">
    <location>
        <begin position="48"/>
        <end position="70"/>
    </location>
</feature>
<feature type="compositionally biased region" description="Polar residues" evidence="1">
    <location>
        <begin position="485"/>
        <end position="503"/>
    </location>
</feature>
<proteinExistence type="predicted"/>
<organism evidence="3 4">
    <name type="scientific">Podospora australis</name>
    <dbReference type="NCBI Taxonomy" id="1536484"/>
    <lineage>
        <taxon>Eukaryota</taxon>
        <taxon>Fungi</taxon>
        <taxon>Dikarya</taxon>
        <taxon>Ascomycota</taxon>
        <taxon>Pezizomycotina</taxon>
        <taxon>Sordariomycetes</taxon>
        <taxon>Sordariomycetidae</taxon>
        <taxon>Sordariales</taxon>
        <taxon>Podosporaceae</taxon>
        <taxon>Podospora</taxon>
    </lineage>
</organism>
<feature type="compositionally biased region" description="Polar residues" evidence="1">
    <location>
        <begin position="701"/>
        <end position="726"/>
    </location>
</feature>
<feature type="transmembrane region" description="Helical" evidence="2">
    <location>
        <begin position="137"/>
        <end position="160"/>
    </location>
</feature>
<feature type="compositionally biased region" description="Pro residues" evidence="1">
    <location>
        <begin position="504"/>
        <end position="515"/>
    </location>
</feature>
<feature type="compositionally biased region" description="Polar residues" evidence="1">
    <location>
        <begin position="624"/>
        <end position="640"/>
    </location>
</feature>
<feature type="compositionally biased region" description="Polar residues" evidence="1">
    <location>
        <begin position="667"/>
        <end position="682"/>
    </location>
</feature>
<reference evidence="3" key="1">
    <citation type="journal article" date="2023" name="Mol. Phylogenet. Evol.">
        <title>Genome-scale phylogeny and comparative genomics of the fungal order Sordariales.</title>
        <authorList>
            <person name="Hensen N."/>
            <person name="Bonometti L."/>
            <person name="Westerberg I."/>
            <person name="Brannstrom I.O."/>
            <person name="Guillou S."/>
            <person name="Cros-Aarteil S."/>
            <person name="Calhoun S."/>
            <person name="Haridas S."/>
            <person name="Kuo A."/>
            <person name="Mondo S."/>
            <person name="Pangilinan J."/>
            <person name="Riley R."/>
            <person name="LaButti K."/>
            <person name="Andreopoulos B."/>
            <person name="Lipzen A."/>
            <person name="Chen C."/>
            <person name="Yan M."/>
            <person name="Daum C."/>
            <person name="Ng V."/>
            <person name="Clum A."/>
            <person name="Steindorff A."/>
            <person name="Ohm R.A."/>
            <person name="Martin F."/>
            <person name="Silar P."/>
            <person name="Natvig D.O."/>
            <person name="Lalanne C."/>
            <person name="Gautier V."/>
            <person name="Ament-Velasquez S.L."/>
            <person name="Kruys A."/>
            <person name="Hutchinson M.I."/>
            <person name="Powell A.J."/>
            <person name="Barry K."/>
            <person name="Miller A.N."/>
            <person name="Grigoriev I.V."/>
            <person name="Debuchy R."/>
            <person name="Gladieux P."/>
            <person name="Hiltunen Thoren M."/>
            <person name="Johannesson H."/>
        </authorList>
    </citation>
    <scope>NUCLEOTIDE SEQUENCE</scope>
    <source>
        <strain evidence="3">PSN309</strain>
    </source>
</reference>
<protein>
    <submittedName>
        <fullName evidence="3">Uncharacterized protein</fullName>
    </submittedName>
</protein>
<keyword evidence="2" id="KW-0472">Membrane</keyword>
<evidence type="ECO:0000313" key="4">
    <source>
        <dbReference type="Proteomes" id="UP001302126"/>
    </source>
</evidence>
<dbReference type="PANTHER" id="PTHR37577">
    <property type="entry name" value="INTEGRAL MEMBRANE PROTEIN"/>
    <property type="match status" value="1"/>
</dbReference>
<feature type="compositionally biased region" description="Low complexity" evidence="1">
    <location>
        <begin position="455"/>
        <end position="467"/>
    </location>
</feature>
<keyword evidence="2" id="KW-1133">Transmembrane helix</keyword>
<evidence type="ECO:0000256" key="2">
    <source>
        <dbReference type="SAM" id="Phobius"/>
    </source>
</evidence>
<gene>
    <name evidence="3" type="ORF">QBC35DRAFT_46637</name>
</gene>
<sequence>MGAYISAETCRSHYNVQPNCTIGRSPNNNTVTSLGGSAIGDFEGDPDIAGIGVLGAFLAVTGISLLLSIVSTYRWCYKHIYDPNGKVTKEQKILKKNKLSATAIIEALVVSCSDQQVFTGAAYAITLRYAKACTISAYHYNIVANILLVTCATHLMAVTISANYWEHLSMGVLRMVVTTGVYIFTGILLANQGRDSFRFPTKVPDYTEKHSPLLLPAACFQSGSSEVGKEMQRTLGASSANEFFTGQIHGWTQYLLMLFFFIFAVLVSVSRLIRRGQDHDGKRRQFVSWFKRSCPRLLKWKKLFYIFFGLYLVAGIGISTWAVVYAALYVFKLRSWVHSSGWMKTIDGKIEENDASTFGQLVPVFLISLTIFTFLQVISERTHLRRRFTVRRKKNIEKHNMSGDQTTIHYNSKGGSYSNRNHGYGTKKSEIGIAISEPDLDPPRAMDLEAGGGRRSQSGSRNGSAQSFHRPTQTNPRAHARHPSRSFSAVPTRSFTSPVLPQTPGTPAPRYPSPAPGYESPNPRYHDKKTPSPPIPQNSTSFTYGSAQNVTQVIHPTQTPQPHSSTVQHHQAQYQLPSLDFGQNTNSSGSAQSLPLDASQAQTQQQQQPYEPSPVSLEGGRSFPLTSNPPMQESYTSPQVQHHHQNPSFDSLLIQPLQPQKYWQSGLATGTQQTPARSQTQPQPKPYDGTMPMPGYRSPPLGSNNGAFGGQCSSQPHSHTRGPSNISHVSQLSSQGSSPPVVPKKSRSRELREQQKQQRQPGEGGFSMGGRDVHRTF</sequence>
<dbReference type="Proteomes" id="UP001302126">
    <property type="component" value="Unassembled WGS sequence"/>
</dbReference>
<dbReference type="InterPro" id="IPR053018">
    <property type="entry name" value="Elsinochrome_Biosynth-Asso"/>
</dbReference>
<feature type="region of interest" description="Disordered" evidence="1">
    <location>
        <begin position="579"/>
        <end position="646"/>
    </location>
</feature>
<feature type="transmembrane region" description="Helical" evidence="2">
    <location>
        <begin position="251"/>
        <end position="273"/>
    </location>
</feature>
<feature type="compositionally biased region" description="Polar residues" evidence="1">
    <location>
        <begin position="402"/>
        <end position="421"/>
    </location>
</feature>
<dbReference type="AlphaFoldDB" id="A0AAN7AG76"/>
<feature type="transmembrane region" description="Helical" evidence="2">
    <location>
        <begin position="303"/>
        <end position="331"/>
    </location>
</feature>
<feature type="region of interest" description="Disordered" evidence="1">
    <location>
        <begin position="667"/>
        <end position="777"/>
    </location>
</feature>
<feature type="transmembrane region" description="Helical" evidence="2">
    <location>
        <begin position="358"/>
        <end position="378"/>
    </location>
</feature>
<name>A0AAN7AG76_9PEZI</name>
<feature type="compositionally biased region" description="Low complexity" evidence="1">
    <location>
        <begin position="727"/>
        <end position="739"/>
    </location>
</feature>
<accession>A0AAN7AG76</accession>
<evidence type="ECO:0000313" key="3">
    <source>
        <dbReference type="EMBL" id="KAK4184630.1"/>
    </source>
</evidence>
<feature type="region of interest" description="Disordered" evidence="1">
    <location>
        <begin position="396"/>
        <end position="424"/>
    </location>
</feature>
<reference evidence="3" key="2">
    <citation type="submission" date="2023-05" db="EMBL/GenBank/DDBJ databases">
        <authorList>
            <consortium name="Lawrence Berkeley National Laboratory"/>
            <person name="Steindorff A."/>
            <person name="Hensen N."/>
            <person name="Bonometti L."/>
            <person name="Westerberg I."/>
            <person name="Brannstrom I.O."/>
            <person name="Guillou S."/>
            <person name="Cros-Aarteil S."/>
            <person name="Calhoun S."/>
            <person name="Haridas S."/>
            <person name="Kuo A."/>
            <person name="Mondo S."/>
            <person name="Pangilinan J."/>
            <person name="Riley R."/>
            <person name="Labutti K."/>
            <person name="Andreopoulos B."/>
            <person name="Lipzen A."/>
            <person name="Chen C."/>
            <person name="Yanf M."/>
            <person name="Daum C."/>
            <person name="Ng V."/>
            <person name="Clum A."/>
            <person name="Ohm R."/>
            <person name="Martin F."/>
            <person name="Silar P."/>
            <person name="Natvig D."/>
            <person name="Lalanne C."/>
            <person name="Gautier V."/>
            <person name="Ament-Velasquez S.L."/>
            <person name="Kruys A."/>
            <person name="Hutchinson M.I."/>
            <person name="Powell A.J."/>
            <person name="Barry K."/>
            <person name="Miller A.N."/>
            <person name="Grigoriev I.V."/>
            <person name="Debuchy R."/>
            <person name="Gladieux P."/>
            <person name="Thoren M.H."/>
            <person name="Johannesson H."/>
        </authorList>
    </citation>
    <scope>NUCLEOTIDE SEQUENCE</scope>
    <source>
        <strain evidence="3">PSN309</strain>
    </source>
</reference>
<comment type="caution">
    <text evidence="3">The sequence shown here is derived from an EMBL/GenBank/DDBJ whole genome shotgun (WGS) entry which is preliminary data.</text>
</comment>
<feature type="transmembrane region" description="Helical" evidence="2">
    <location>
        <begin position="172"/>
        <end position="190"/>
    </location>
</feature>